<name>A0ABD1XYR1_9MARC</name>
<evidence type="ECO:0000256" key="3">
    <source>
        <dbReference type="ARBA" id="ARBA00023015"/>
    </source>
</evidence>
<dbReference type="SUPFAM" id="SSF54171">
    <property type="entry name" value="DNA-binding domain"/>
    <property type="match status" value="1"/>
</dbReference>
<comment type="subcellular location">
    <subcellularLocation>
        <location evidence="1">Nucleus</location>
    </subcellularLocation>
</comment>
<feature type="region of interest" description="Disordered" evidence="8">
    <location>
        <begin position="248"/>
        <end position="271"/>
    </location>
</feature>
<dbReference type="SMART" id="SM00380">
    <property type="entry name" value="AP2"/>
    <property type="match status" value="1"/>
</dbReference>
<keyword evidence="6" id="KW-0539">Nucleus</keyword>
<dbReference type="GO" id="GO:0005634">
    <property type="term" value="C:nucleus"/>
    <property type="evidence" value="ECO:0007669"/>
    <property type="project" value="UniProtKB-SubCell"/>
</dbReference>
<evidence type="ECO:0000256" key="6">
    <source>
        <dbReference type="ARBA" id="ARBA00023242"/>
    </source>
</evidence>
<dbReference type="Gene3D" id="3.30.730.10">
    <property type="entry name" value="AP2/ERF domain"/>
    <property type="match status" value="1"/>
</dbReference>
<evidence type="ECO:0000259" key="9">
    <source>
        <dbReference type="PROSITE" id="PS51032"/>
    </source>
</evidence>
<gene>
    <name evidence="10" type="ORF">R1flu_024728</name>
</gene>
<dbReference type="InterPro" id="IPR001471">
    <property type="entry name" value="AP2/ERF_dom"/>
</dbReference>
<evidence type="ECO:0000313" key="10">
    <source>
        <dbReference type="EMBL" id="KAL2613036.1"/>
    </source>
</evidence>
<feature type="compositionally biased region" description="Low complexity" evidence="8">
    <location>
        <begin position="649"/>
        <end position="669"/>
    </location>
</feature>
<dbReference type="Proteomes" id="UP001605036">
    <property type="component" value="Unassembled WGS sequence"/>
</dbReference>
<organism evidence="10 11">
    <name type="scientific">Riccia fluitans</name>
    <dbReference type="NCBI Taxonomy" id="41844"/>
    <lineage>
        <taxon>Eukaryota</taxon>
        <taxon>Viridiplantae</taxon>
        <taxon>Streptophyta</taxon>
        <taxon>Embryophyta</taxon>
        <taxon>Marchantiophyta</taxon>
        <taxon>Marchantiopsida</taxon>
        <taxon>Marchantiidae</taxon>
        <taxon>Marchantiales</taxon>
        <taxon>Ricciaceae</taxon>
        <taxon>Riccia</taxon>
    </lineage>
</organism>
<protein>
    <recommendedName>
        <fullName evidence="9">AP2/ERF domain-containing protein</fullName>
    </recommendedName>
</protein>
<dbReference type="GO" id="GO:0000976">
    <property type="term" value="F:transcription cis-regulatory region binding"/>
    <property type="evidence" value="ECO:0007669"/>
    <property type="project" value="UniProtKB-ARBA"/>
</dbReference>
<evidence type="ECO:0000256" key="7">
    <source>
        <dbReference type="ARBA" id="ARBA00024343"/>
    </source>
</evidence>
<comment type="similarity">
    <text evidence="7">Belongs to the AP2/ERF transcription factor family. ERF subfamily.</text>
</comment>
<keyword evidence="5" id="KW-0804">Transcription</keyword>
<feature type="compositionally biased region" description="Low complexity" evidence="8">
    <location>
        <begin position="248"/>
        <end position="265"/>
    </location>
</feature>
<feature type="domain" description="AP2/ERF" evidence="9">
    <location>
        <begin position="446"/>
        <end position="503"/>
    </location>
</feature>
<dbReference type="Pfam" id="PF00847">
    <property type="entry name" value="AP2"/>
    <property type="match status" value="1"/>
</dbReference>
<evidence type="ECO:0000256" key="2">
    <source>
        <dbReference type="ARBA" id="ARBA00022745"/>
    </source>
</evidence>
<keyword evidence="4" id="KW-0238">DNA-binding</keyword>
<dbReference type="InterPro" id="IPR051758">
    <property type="entry name" value="ERF/AP2-like"/>
</dbReference>
<evidence type="ECO:0000256" key="4">
    <source>
        <dbReference type="ARBA" id="ARBA00023125"/>
    </source>
</evidence>
<dbReference type="InterPro" id="IPR036955">
    <property type="entry name" value="AP2/ERF_dom_sf"/>
</dbReference>
<feature type="compositionally biased region" description="Low complexity" evidence="8">
    <location>
        <begin position="107"/>
        <end position="120"/>
    </location>
</feature>
<dbReference type="FunFam" id="3.30.730.10:FF:000001">
    <property type="entry name" value="Ethylene-responsive transcription factor 2"/>
    <property type="match status" value="1"/>
</dbReference>
<keyword evidence="11" id="KW-1185">Reference proteome</keyword>
<dbReference type="EMBL" id="JBHFFA010000007">
    <property type="protein sequence ID" value="KAL2613036.1"/>
    <property type="molecule type" value="Genomic_DNA"/>
</dbReference>
<keyword evidence="2" id="KW-0936">Ethylene signaling pathway</keyword>
<evidence type="ECO:0000256" key="5">
    <source>
        <dbReference type="ARBA" id="ARBA00023163"/>
    </source>
</evidence>
<dbReference type="PANTHER" id="PTHR31657:SF87">
    <property type="entry name" value="ETHYLENE-RESPONSIVE TRANSCRIPTION FACTOR RAP2-13"/>
    <property type="match status" value="1"/>
</dbReference>
<keyword evidence="3" id="KW-0805">Transcription regulation</keyword>
<feature type="region of interest" description="Disordered" evidence="8">
    <location>
        <begin position="285"/>
        <end position="309"/>
    </location>
</feature>
<comment type="caution">
    <text evidence="10">The sequence shown here is derived from an EMBL/GenBank/DDBJ whole genome shotgun (WGS) entry which is preliminary data.</text>
</comment>
<dbReference type="AlphaFoldDB" id="A0ABD1XYR1"/>
<dbReference type="PANTHER" id="PTHR31657">
    <property type="entry name" value="ETHYLENE-RESPONSIVE TRANSCRIPTION FACTOR ERF061"/>
    <property type="match status" value="1"/>
</dbReference>
<feature type="compositionally biased region" description="Low complexity" evidence="8">
    <location>
        <begin position="285"/>
        <end position="299"/>
    </location>
</feature>
<reference evidence="10 11" key="1">
    <citation type="submission" date="2024-09" db="EMBL/GenBank/DDBJ databases">
        <title>Chromosome-scale assembly of Riccia fluitans.</title>
        <authorList>
            <person name="Paukszto L."/>
            <person name="Sawicki J."/>
            <person name="Karawczyk K."/>
            <person name="Piernik-Szablinska J."/>
            <person name="Szczecinska M."/>
            <person name="Mazdziarz M."/>
        </authorList>
    </citation>
    <scope>NUCLEOTIDE SEQUENCE [LARGE SCALE GENOMIC DNA]</scope>
    <source>
        <strain evidence="10">Rf_01</strain>
        <tissue evidence="10">Aerial parts of the thallus</tissue>
    </source>
</reference>
<dbReference type="CDD" id="cd00018">
    <property type="entry name" value="AP2"/>
    <property type="match status" value="1"/>
</dbReference>
<evidence type="ECO:0000256" key="1">
    <source>
        <dbReference type="ARBA" id="ARBA00004123"/>
    </source>
</evidence>
<evidence type="ECO:0000313" key="11">
    <source>
        <dbReference type="Proteomes" id="UP001605036"/>
    </source>
</evidence>
<dbReference type="GO" id="GO:0009873">
    <property type="term" value="P:ethylene-activated signaling pathway"/>
    <property type="evidence" value="ECO:0007669"/>
    <property type="project" value="UniProtKB-KW"/>
</dbReference>
<feature type="compositionally biased region" description="Gly residues" evidence="8">
    <location>
        <begin position="694"/>
        <end position="711"/>
    </location>
</feature>
<feature type="region of interest" description="Disordered" evidence="8">
    <location>
        <begin position="99"/>
        <end position="128"/>
    </location>
</feature>
<dbReference type="PROSITE" id="PS51032">
    <property type="entry name" value="AP2_ERF"/>
    <property type="match status" value="1"/>
</dbReference>
<sequence length="846" mass="90747">MEQKRAYSLDYNTSPIGFHPSLIQDYLKMVQHQQQRDSGSELHHHHHVHPQAMMMEVTSLGSANYSNTHHSGGRGDGVLQASIPEVQQLDQNAAAALARLKRPNPKSPESTSSSTSSSNGEGPGGGTVIEESAKEVFEARLQSGGILVEGLAGDHGFNTSGCSPTSTTSSLGTNSHLTLASQLLSNSCLTHVSNSNSHQSHTTDASSNTASAAQLQSMYAELLPFYSGSAAILTAWNQHPLLVQSTGSLSDISSSTTAATFTGSDRNPSPNYSFNLPGMNQLQHQYQTSYSTQQQQQQQNSTTRDDPSAALMAGVNNTFQLHQEQCVDQQCQQEQQVFQQLQAAHQLQLQQQLLHLQGQQALQFSKQQQEYNLTRNRNYSNCSNMNDQVHLQQQTQTSSTTRQWSDTLNLSPRGQCMKFQKNDKRIGIAVAAAAVAAVGGPRQTKLYRGVRQRHWGKWVAEIRLPRNRTRLWLGTFDTAEDAAFAYDQAAYKLRGEYARLNFPHIPHPVRFPNNSAAATGGEGASWSSRGGPLDQIRPLPSTLDAKLQTIALHNCANNNNPSRGDFTTSAVHQQQQRNISATATTGSTSALVMTINSNNNQEQRASLYSSSPTSTVTIATAAKHECSVDRQSVAIGSSRFAPAVMQNSSIEGSSTTAEAAAEGTTCSSSYEEEFQRRSSKVINNNSSSAVADQTGGGGGGGGGGGEGGGGRSSSTSTRFKVECASLSPPLLVSAGESGSVFSPCRSAECDTLSSSANATFTDSGTVWAEIDDNLLNNAPSLDVSNLTWDVLVTAPKTQQQQHQLQQRQQQPVVSALGAAAAAEVNIIGNTPAAAVTRQLYVWRDCK</sequence>
<evidence type="ECO:0000256" key="8">
    <source>
        <dbReference type="SAM" id="MobiDB-lite"/>
    </source>
</evidence>
<dbReference type="PRINTS" id="PR00367">
    <property type="entry name" value="ETHRSPELEMNT"/>
</dbReference>
<proteinExistence type="inferred from homology"/>
<feature type="region of interest" description="Disordered" evidence="8">
    <location>
        <begin position="649"/>
        <end position="716"/>
    </location>
</feature>
<accession>A0ABD1XYR1</accession>
<feature type="compositionally biased region" description="Polar residues" evidence="8">
    <location>
        <begin position="680"/>
        <end position="691"/>
    </location>
</feature>
<dbReference type="InterPro" id="IPR016177">
    <property type="entry name" value="DNA-bd_dom_sf"/>
</dbReference>